<keyword evidence="1 4" id="KW-0238">DNA-binding</keyword>
<sequence length="204" mass="23001">MRSALEPPGEKGSLIFMSCLLSTVALMPGWQKMNPMLRAPRLEAGPPQVVLRQGNPLPFFRGSEVPFRNKAVQNKVEGILQDVQKFSDNDKLYLYLQLPSGPSTGDKSSEPSSLSNEEYMYAYRWIRNHLEEHTDTCLPKQSVYDAYRWVDGASHSSLSPARKYCESLACCRPLSTANFGKIIREIFPDIKARRLGGRGQSKYP</sequence>
<evidence type="ECO:0000259" key="3">
    <source>
        <dbReference type="PROSITE" id="PS51526"/>
    </source>
</evidence>
<keyword evidence="5" id="KW-1185">Reference proteome</keyword>
<dbReference type="Proteomes" id="UP000299084">
    <property type="component" value="Unassembled WGS sequence"/>
</dbReference>
<accession>A0A5N4CNM2</accession>
<keyword evidence="2" id="KW-0812">Transmembrane</keyword>
<proteinExistence type="predicted"/>
<dbReference type="InterPro" id="IPR036388">
    <property type="entry name" value="WH-like_DNA-bd_sf"/>
</dbReference>
<reference evidence="4 5" key="1">
    <citation type="journal article" date="2019" name="Mol. Ecol. Resour.">
        <title>Improving Illumina assemblies with Hi-C and long reads: an example with the North African dromedary.</title>
        <authorList>
            <person name="Elbers J.P."/>
            <person name="Rogers M.F."/>
            <person name="Perelman P.L."/>
            <person name="Proskuryakova A.A."/>
            <person name="Serdyukova N.A."/>
            <person name="Johnson W.E."/>
            <person name="Horin P."/>
            <person name="Corander J."/>
            <person name="Murphy D."/>
            <person name="Burger P.A."/>
        </authorList>
    </citation>
    <scope>NUCLEOTIDE SEQUENCE [LARGE SCALE GENOMIC DNA]</scope>
    <source>
        <strain evidence="4">Drom800</strain>
        <tissue evidence="4">Blood</tissue>
    </source>
</reference>
<dbReference type="PANTHER" id="PTHR12619">
    <property type="entry name" value="RFX TRANSCRIPTION FACTOR FAMILY"/>
    <property type="match status" value="1"/>
</dbReference>
<feature type="domain" description="RFX-type winged-helix" evidence="3">
    <location>
        <begin position="122"/>
        <end position="204"/>
    </location>
</feature>
<dbReference type="PANTHER" id="PTHR12619:SF18">
    <property type="entry name" value="DNA-BINDING PROTEIN RFX5"/>
    <property type="match status" value="1"/>
</dbReference>
<dbReference type="AlphaFoldDB" id="A0A5N4CNM2"/>
<dbReference type="GO" id="GO:0000978">
    <property type="term" value="F:RNA polymerase II cis-regulatory region sequence-specific DNA binding"/>
    <property type="evidence" value="ECO:0007669"/>
    <property type="project" value="TreeGrafter"/>
</dbReference>
<organism evidence="4 5">
    <name type="scientific">Camelus dromedarius</name>
    <name type="common">Dromedary</name>
    <name type="synonym">Arabian camel</name>
    <dbReference type="NCBI Taxonomy" id="9838"/>
    <lineage>
        <taxon>Eukaryota</taxon>
        <taxon>Metazoa</taxon>
        <taxon>Chordata</taxon>
        <taxon>Craniata</taxon>
        <taxon>Vertebrata</taxon>
        <taxon>Euteleostomi</taxon>
        <taxon>Mammalia</taxon>
        <taxon>Eutheria</taxon>
        <taxon>Laurasiatheria</taxon>
        <taxon>Artiodactyla</taxon>
        <taxon>Tylopoda</taxon>
        <taxon>Camelidae</taxon>
        <taxon>Camelus</taxon>
    </lineage>
</organism>
<evidence type="ECO:0000256" key="1">
    <source>
        <dbReference type="ARBA" id="ARBA00023125"/>
    </source>
</evidence>
<keyword evidence="2" id="KW-1133">Transmembrane helix</keyword>
<dbReference type="SUPFAM" id="SSF46785">
    <property type="entry name" value="Winged helix' DNA-binding domain"/>
    <property type="match status" value="1"/>
</dbReference>
<dbReference type="GO" id="GO:0000981">
    <property type="term" value="F:DNA-binding transcription factor activity, RNA polymerase II-specific"/>
    <property type="evidence" value="ECO:0007669"/>
    <property type="project" value="TreeGrafter"/>
</dbReference>
<comment type="caution">
    <text evidence="4">The sequence shown here is derived from an EMBL/GenBank/DDBJ whole genome shotgun (WGS) entry which is preliminary data.</text>
</comment>
<dbReference type="FunFam" id="1.10.10.10:FF:000422">
    <property type="entry name" value="DNA-binding protein RFX7"/>
    <property type="match status" value="1"/>
</dbReference>
<dbReference type="PROSITE" id="PS51526">
    <property type="entry name" value="RFX_DBD"/>
    <property type="match status" value="1"/>
</dbReference>
<dbReference type="EMBL" id="JWIN03000021">
    <property type="protein sequence ID" value="KAB1260529.1"/>
    <property type="molecule type" value="Genomic_DNA"/>
</dbReference>
<dbReference type="InterPro" id="IPR039779">
    <property type="entry name" value="RFX-like"/>
</dbReference>
<evidence type="ECO:0000313" key="4">
    <source>
        <dbReference type="EMBL" id="KAB1260529.1"/>
    </source>
</evidence>
<name>A0A5N4CNM2_CAMDR</name>
<gene>
    <name evidence="4" type="ORF">Cadr_000024835</name>
</gene>
<dbReference type="Gene3D" id="6.10.140.1290">
    <property type="match status" value="1"/>
</dbReference>
<evidence type="ECO:0000256" key="2">
    <source>
        <dbReference type="SAM" id="Phobius"/>
    </source>
</evidence>
<dbReference type="InterPro" id="IPR036390">
    <property type="entry name" value="WH_DNA-bd_sf"/>
</dbReference>
<dbReference type="Gene3D" id="1.10.10.10">
    <property type="entry name" value="Winged helix-like DNA-binding domain superfamily/Winged helix DNA-binding domain"/>
    <property type="match status" value="1"/>
</dbReference>
<keyword evidence="2" id="KW-0472">Membrane</keyword>
<dbReference type="InterPro" id="IPR003150">
    <property type="entry name" value="DNA-bd_RFX"/>
</dbReference>
<evidence type="ECO:0000313" key="5">
    <source>
        <dbReference type="Proteomes" id="UP000299084"/>
    </source>
</evidence>
<protein>
    <submittedName>
        <fullName evidence="4">DNA-binding protein RFX5</fullName>
    </submittedName>
</protein>
<feature type="transmembrane region" description="Helical" evidence="2">
    <location>
        <begin position="12"/>
        <end position="30"/>
    </location>
</feature>
<dbReference type="Pfam" id="PF02257">
    <property type="entry name" value="RFX_DNA_binding"/>
    <property type="match status" value="1"/>
</dbReference>
<dbReference type="Pfam" id="PF18326">
    <property type="entry name" value="RFX5_N"/>
    <property type="match status" value="1"/>
</dbReference>